<proteinExistence type="predicted"/>
<gene>
    <name evidence="1" type="ORF">C7M84_007968</name>
</gene>
<reference evidence="1 2" key="2">
    <citation type="submission" date="2019-01" db="EMBL/GenBank/DDBJ databases">
        <title>The decoding of complex shrimp genome reveals the adaptation for benthos swimmer, frequently molting mechanism and breeding impact on genome.</title>
        <authorList>
            <person name="Sun Y."/>
            <person name="Gao Y."/>
            <person name="Yu Y."/>
        </authorList>
    </citation>
    <scope>NUCLEOTIDE SEQUENCE [LARGE SCALE GENOMIC DNA]</scope>
    <source>
        <tissue evidence="1">Muscle</tissue>
    </source>
</reference>
<comment type="caution">
    <text evidence="1">The sequence shown here is derived from an EMBL/GenBank/DDBJ whole genome shotgun (WGS) entry which is preliminary data.</text>
</comment>
<sequence>MGFLIPRALTTWDSILRATYPGIPFSGLLTLEFHSLGYLPWDSILRRYLPGIPFRCRYLPWIPFPGLTVPWDSIPPGYLPSSPWATYPGIPIPRVLTDLPGFHSPGYLPLGFHSPGYLPWDSIPRLLTLEDSLISGLLTLDPFSGLLTWDSFSGYLPTGYFTLGFPFSGLLTLRIPFSGYLPWEFHFSRATLPLDSILRLLTQGFFLRATNYPGISIPRATYPGTSIPGLGYFTLGSISPGLTPGIPFPGLLTLDSILRGYYPWDSIPPGYLPWDSSVFSGLYLPWDSIHSFRGYLPWDSISPGYLPGIPFPQALPWDSIPGYLPGIPFSGYFPIGIPFYRATYPGIPFPARTYLGYPFPGYLPWDSSSPGYLPWGFHSPGYFTLGFLPGLLTLGFHFPPGYFTLGFHSPTLGYRLTWDSILRATYLGFPFSGLLTLGLPFSATYCTLRIIPSPGYLLTYLPWDSPGYFPGASAFERLRCRTQAQRQALAGAISVDSSFRARLASM</sequence>
<organism evidence="1 2">
    <name type="scientific">Penaeus vannamei</name>
    <name type="common">Whiteleg shrimp</name>
    <name type="synonym">Litopenaeus vannamei</name>
    <dbReference type="NCBI Taxonomy" id="6689"/>
    <lineage>
        <taxon>Eukaryota</taxon>
        <taxon>Metazoa</taxon>
        <taxon>Ecdysozoa</taxon>
        <taxon>Arthropoda</taxon>
        <taxon>Crustacea</taxon>
        <taxon>Multicrustacea</taxon>
        <taxon>Malacostraca</taxon>
        <taxon>Eumalacostraca</taxon>
        <taxon>Eucarida</taxon>
        <taxon>Decapoda</taxon>
        <taxon>Dendrobranchiata</taxon>
        <taxon>Penaeoidea</taxon>
        <taxon>Penaeidae</taxon>
        <taxon>Penaeus</taxon>
    </lineage>
</organism>
<reference evidence="1 2" key="1">
    <citation type="submission" date="2018-04" db="EMBL/GenBank/DDBJ databases">
        <authorList>
            <person name="Zhang X."/>
            <person name="Yuan J."/>
            <person name="Li F."/>
            <person name="Xiang J."/>
        </authorList>
    </citation>
    <scope>NUCLEOTIDE SEQUENCE [LARGE SCALE GENOMIC DNA]</scope>
    <source>
        <tissue evidence="1">Muscle</tissue>
    </source>
</reference>
<dbReference type="Proteomes" id="UP000283509">
    <property type="component" value="Unassembled WGS sequence"/>
</dbReference>
<name>A0A3R7M5P0_PENVA</name>
<protein>
    <submittedName>
        <fullName evidence="1">Putative proline-rich protein 2-like</fullName>
    </submittedName>
</protein>
<evidence type="ECO:0000313" key="2">
    <source>
        <dbReference type="Proteomes" id="UP000283509"/>
    </source>
</evidence>
<evidence type="ECO:0000313" key="1">
    <source>
        <dbReference type="EMBL" id="ROT73574.1"/>
    </source>
</evidence>
<keyword evidence="2" id="KW-1185">Reference proteome</keyword>
<dbReference type="EMBL" id="QCYY01002017">
    <property type="protein sequence ID" value="ROT73574.1"/>
    <property type="molecule type" value="Genomic_DNA"/>
</dbReference>
<accession>A0A3R7M5P0</accession>
<dbReference type="AlphaFoldDB" id="A0A3R7M5P0"/>